<proteinExistence type="inferred from homology"/>
<dbReference type="SMART" id="SM00729">
    <property type="entry name" value="Elp3"/>
    <property type="match status" value="1"/>
</dbReference>
<dbReference type="InterPro" id="IPR004559">
    <property type="entry name" value="HemW-like"/>
</dbReference>
<dbReference type="PANTHER" id="PTHR13932:SF5">
    <property type="entry name" value="RADICAL S-ADENOSYL METHIONINE DOMAIN-CONTAINING PROTEIN 1, MITOCHONDRIAL"/>
    <property type="match status" value="1"/>
</dbReference>
<evidence type="ECO:0000256" key="5">
    <source>
        <dbReference type="ARBA" id="ARBA00022723"/>
    </source>
</evidence>
<evidence type="ECO:0000313" key="10">
    <source>
        <dbReference type="EMBL" id="MBF0940243.1"/>
    </source>
</evidence>
<dbReference type="GO" id="GO:0006779">
    <property type="term" value="P:porphyrin-containing compound biosynthetic process"/>
    <property type="evidence" value="ECO:0007669"/>
    <property type="project" value="InterPro"/>
</dbReference>
<evidence type="ECO:0000256" key="4">
    <source>
        <dbReference type="ARBA" id="ARBA00022691"/>
    </source>
</evidence>
<dbReference type="SFLD" id="SFLDF00562">
    <property type="entry name" value="HemN-like__clustered_with_heat"/>
    <property type="match status" value="1"/>
</dbReference>
<reference evidence="10" key="1">
    <citation type="submission" date="2020-04" db="EMBL/GenBank/DDBJ databases">
        <title>Deep metagenomics examines the oral microbiome during advanced dental caries in children, revealing novel taxa and co-occurrences with host molecules.</title>
        <authorList>
            <person name="Baker J.L."/>
            <person name="Morton J.T."/>
            <person name="Dinis M."/>
            <person name="Alvarez R."/>
            <person name="Tran N.C."/>
            <person name="Knight R."/>
            <person name="Edlund A."/>
        </authorList>
    </citation>
    <scope>NUCLEOTIDE SEQUENCE</scope>
    <source>
        <strain evidence="10">JCVI_32_bin.64</strain>
    </source>
</reference>
<dbReference type="PROSITE" id="PS51918">
    <property type="entry name" value="RADICAL_SAM"/>
    <property type="match status" value="1"/>
</dbReference>
<evidence type="ECO:0000313" key="11">
    <source>
        <dbReference type="Proteomes" id="UP000718630"/>
    </source>
</evidence>
<dbReference type="CDD" id="cd01335">
    <property type="entry name" value="Radical_SAM"/>
    <property type="match status" value="1"/>
</dbReference>
<dbReference type="Gene3D" id="3.20.20.70">
    <property type="entry name" value="Aldolase class I"/>
    <property type="match status" value="1"/>
</dbReference>
<gene>
    <name evidence="10" type="ORF">HXK03_05145</name>
</gene>
<organism evidence="10 11">
    <name type="scientific">Schaalia georgiae</name>
    <dbReference type="NCBI Taxonomy" id="52768"/>
    <lineage>
        <taxon>Bacteria</taxon>
        <taxon>Bacillati</taxon>
        <taxon>Actinomycetota</taxon>
        <taxon>Actinomycetes</taxon>
        <taxon>Actinomycetales</taxon>
        <taxon>Actinomycetaceae</taxon>
        <taxon>Schaalia</taxon>
    </lineage>
</organism>
<dbReference type="Proteomes" id="UP000718630">
    <property type="component" value="Unassembled WGS sequence"/>
</dbReference>
<dbReference type="InterPro" id="IPR007197">
    <property type="entry name" value="rSAM"/>
</dbReference>
<comment type="caution">
    <text evidence="10">The sequence shown here is derived from an EMBL/GenBank/DDBJ whole genome shotgun (WGS) entry which is preliminary data.</text>
</comment>
<dbReference type="GO" id="GO:0046872">
    <property type="term" value="F:metal ion binding"/>
    <property type="evidence" value="ECO:0007669"/>
    <property type="project" value="UniProtKB-KW"/>
</dbReference>
<keyword evidence="5" id="KW-0479">Metal-binding</keyword>
<evidence type="ECO:0000256" key="3">
    <source>
        <dbReference type="ARBA" id="ARBA00022617"/>
    </source>
</evidence>
<dbReference type="InterPro" id="IPR013785">
    <property type="entry name" value="Aldolase_TIM"/>
</dbReference>
<keyword evidence="4" id="KW-0949">S-adenosyl-L-methionine</keyword>
<evidence type="ECO:0000256" key="6">
    <source>
        <dbReference type="ARBA" id="ARBA00023004"/>
    </source>
</evidence>
<dbReference type="SUPFAM" id="SSF102114">
    <property type="entry name" value="Radical SAM enzymes"/>
    <property type="match status" value="1"/>
</dbReference>
<keyword evidence="7" id="KW-0411">Iron-sulfur</keyword>
<dbReference type="SFLD" id="SFLDS00029">
    <property type="entry name" value="Radical_SAM"/>
    <property type="match status" value="1"/>
</dbReference>
<dbReference type="SFLD" id="SFLDG01065">
    <property type="entry name" value="anaerobic_coproporphyrinogen-I"/>
    <property type="match status" value="1"/>
</dbReference>
<dbReference type="GO" id="GO:0051539">
    <property type="term" value="F:4 iron, 4 sulfur cluster binding"/>
    <property type="evidence" value="ECO:0007669"/>
    <property type="project" value="InterPro"/>
</dbReference>
<evidence type="ECO:0000256" key="1">
    <source>
        <dbReference type="ARBA" id="ARBA00006100"/>
    </source>
</evidence>
<name>A0A929MZA5_9ACTO</name>
<keyword evidence="6" id="KW-0408">Iron</keyword>
<sequence length="430" mass="45347">MSPALPDGAPWPADGALDPRLVEKDAGRPLSLYVHVPFCRVRCGYCDFNTYTAQFGAGADLDTYAGSVLAEAALAARVLDDAGIGPRPASTVFFGGGTPTMLAPDELARALDGLRERIGIAPGAEVTLEANPDTVSAHGLAGLADAGFTRVSFGMQSAVPRVLAALDRTHAPERVPEAVAWAREAGLDVSVDLIYGCPGETLDDWRASLLAATRMRPDHISAYALVVEEGTRMGAQVARGELPAPDPDDEAAKYEEADAVLSAAGYRWYEISNFALVGPDEAGALDRGGLAPTALARASRHNLAYWRDWDWWGLGPGAHSHIGALRWWNVKHPAAYASRLARELSPAHSGEALDAPTRDLERVMLAVRTGEGVALADTPAGSGGAPGRERVAGLVADGLINAARARAGRAVLTLRGRLLADHVTRELMGY</sequence>
<evidence type="ECO:0000256" key="8">
    <source>
        <dbReference type="ARBA" id="ARBA00023186"/>
    </source>
</evidence>
<keyword evidence="3" id="KW-0349">Heme</keyword>
<dbReference type="PANTHER" id="PTHR13932">
    <property type="entry name" value="COPROPORPHYRINIGEN III OXIDASE"/>
    <property type="match status" value="1"/>
</dbReference>
<evidence type="ECO:0000259" key="9">
    <source>
        <dbReference type="PROSITE" id="PS51918"/>
    </source>
</evidence>
<dbReference type="InterPro" id="IPR006638">
    <property type="entry name" value="Elp3/MiaA/NifB-like_rSAM"/>
</dbReference>
<feature type="domain" description="Radical SAM core" evidence="9">
    <location>
        <begin position="24"/>
        <end position="267"/>
    </location>
</feature>
<comment type="similarity">
    <text evidence="1">Belongs to the anaerobic coproporphyrinogen-III oxidase family. HemW subfamily.</text>
</comment>
<dbReference type="InterPro" id="IPR058240">
    <property type="entry name" value="rSAM_sf"/>
</dbReference>
<dbReference type="EMBL" id="JABZFZ010000244">
    <property type="protein sequence ID" value="MBF0940243.1"/>
    <property type="molecule type" value="Genomic_DNA"/>
</dbReference>
<dbReference type="Pfam" id="PF04055">
    <property type="entry name" value="Radical_SAM"/>
    <property type="match status" value="1"/>
</dbReference>
<protein>
    <recommendedName>
        <fullName evidence="2">Heme chaperone HemW</fullName>
    </recommendedName>
</protein>
<dbReference type="AlphaFoldDB" id="A0A929MZA5"/>
<dbReference type="InterPro" id="IPR034505">
    <property type="entry name" value="Coproporphyrinogen-III_oxidase"/>
</dbReference>
<dbReference type="GO" id="GO:0004109">
    <property type="term" value="F:coproporphyrinogen oxidase activity"/>
    <property type="evidence" value="ECO:0007669"/>
    <property type="project" value="InterPro"/>
</dbReference>
<accession>A0A929MZA5</accession>
<evidence type="ECO:0000256" key="7">
    <source>
        <dbReference type="ARBA" id="ARBA00023014"/>
    </source>
</evidence>
<evidence type="ECO:0000256" key="2">
    <source>
        <dbReference type="ARBA" id="ARBA00017228"/>
    </source>
</evidence>
<dbReference type="GO" id="GO:0005737">
    <property type="term" value="C:cytoplasm"/>
    <property type="evidence" value="ECO:0007669"/>
    <property type="project" value="InterPro"/>
</dbReference>
<keyword evidence="8" id="KW-0143">Chaperone</keyword>